<organism evidence="1 2">
    <name type="scientific">Gymnopilus junonius</name>
    <name type="common">Spectacular rustgill mushroom</name>
    <name type="synonym">Gymnopilus spectabilis subsp. junonius</name>
    <dbReference type="NCBI Taxonomy" id="109634"/>
    <lineage>
        <taxon>Eukaryota</taxon>
        <taxon>Fungi</taxon>
        <taxon>Dikarya</taxon>
        <taxon>Basidiomycota</taxon>
        <taxon>Agaricomycotina</taxon>
        <taxon>Agaricomycetes</taxon>
        <taxon>Agaricomycetidae</taxon>
        <taxon>Agaricales</taxon>
        <taxon>Agaricineae</taxon>
        <taxon>Hymenogastraceae</taxon>
        <taxon>Gymnopilus</taxon>
    </lineage>
</organism>
<name>A0A9P5NMD3_GYMJU</name>
<evidence type="ECO:0000313" key="1">
    <source>
        <dbReference type="EMBL" id="KAF8895846.1"/>
    </source>
</evidence>
<reference evidence="1" key="1">
    <citation type="submission" date="2020-11" db="EMBL/GenBank/DDBJ databases">
        <authorList>
            <consortium name="DOE Joint Genome Institute"/>
            <person name="Ahrendt S."/>
            <person name="Riley R."/>
            <person name="Andreopoulos W."/>
            <person name="LaButti K."/>
            <person name="Pangilinan J."/>
            <person name="Ruiz-duenas F.J."/>
            <person name="Barrasa J.M."/>
            <person name="Sanchez-Garcia M."/>
            <person name="Camarero S."/>
            <person name="Miyauchi S."/>
            <person name="Serrano A."/>
            <person name="Linde D."/>
            <person name="Babiker R."/>
            <person name="Drula E."/>
            <person name="Ayuso-Fernandez I."/>
            <person name="Pacheco R."/>
            <person name="Padilla G."/>
            <person name="Ferreira P."/>
            <person name="Barriuso J."/>
            <person name="Kellner H."/>
            <person name="Castanera R."/>
            <person name="Alfaro M."/>
            <person name="Ramirez L."/>
            <person name="Pisabarro A.G."/>
            <person name="Kuo A."/>
            <person name="Tritt A."/>
            <person name="Lipzen A."/>
            <person name="He G."/>
            <person name="Yan M."/>
            <person name="Ng V."/>
            <person name="Cullen D."/>
            <person name="Martin F."/>
            <person name="Rosso M.-N."/>
            <person name="Henrissat B."/>
            <person name="Hibbett D."/>
            <person name="Martinez A.T."/>
            <person name="Grigoriev I.V."/>
        </authorList>
    </citation>
    <scope>NUCLEOTIDE SEQUENCE</scope>
    <source>
        <strain evidence="1">AH 44721</strain>
    </source>
</reference>
<evidence type="ECO:0000313" key="2">
    <source>
        <dbReference type="Proteomes" id="UP000724874"/>
    </source>
</evidence>
<dbReference type="EMBL" id="JADNYJ010000060">
    <property type="protein sequence ID" value="KAF8895846.1"/>
    <property type="molecule type" value="Genomic_DNA"/>
</dbReference>
<protein>
    <recommendedName>
        <fullName evidence="3">F-box domain-containing protein</fullName>
    </recommendedName>
</protein>
<dbReference type="Proteomes" id="UP000724874">
    <property type="component" value="Unassembled WGS sequence"/>
</dbReference>
<gene>
    <name evidence="1" type="ORF">CPB84DRAFT_1242576</name>
</gene>
<sequence length="311" mass="35462">MHHSDTDDTRNEAISDWRRRAVKEKIAQNESAAESTKATLRTLEIERYDLLEVLNSTSQIMTTLSPEVLSEIFIIACASGPSGSYRVPMQYHIGRVCKAWRRVAWSTPRLWCSVAIRFSEKRYGTQSVLLEEWIKRSGSCPLEITLVQSYSDRTWEPPVDSTLQYLLTTCHRWTKLDTYAFSTLAVALEQNRPQFPILKALYLGIGNVTRMKANRNLKNWTFYSATPQLCSLNVMNWVPGPQLGVNWGGLVELRTTLSFRFRPSLELLALLPSLESLYCNLEDYNSNFNSSSIPAQISLDCLFCLLTGTRN</sequence>
<comment type="caution">
    <text evidence="1">The sequence shown here is derived from an EMBL/GenBank/DDBJ whole genome shotgun (WGS) entry which is preliminary data.</text>
</comment>
<accession>A0A9P5NMD3</accession>
<dbReference type="Gene3D" id="3.80.10.10">
    <property type="entry name" value="Ribonuclease Inhibitor"/>
    <property type="match status" value="1"/>
</dbReference>
<dbReference type="AlphaFoldDB" id="A0A9P5NMD3"/>
<dbReference type="OrthoDB" id="3139566at2759"/>
<dbReference type="InterPro" id="IPR032675">
    <property type="entry name" value="LRR_dom_sf"/>
</dbReference>
<keyword evidence="2" id="KW-1185">Reference proteome</keyword>
<evidence type="ECO:0008006" key="3">
    <source>
        <dbReference type="Google" id="ProtNLM"/>
    </source>
</evidence>
<proteinExistence type="predicted"/>